<proteinExistence type="predicted"/>
<sequence length="84" mass="9433">MGNGHSRKTSSDAKTTRIFDSCSRLLLQVGGGRGVKQNSEKEVIRFIRKNIICEFGIPRAFVMDNSTQFTGVILQQWCKELKIG</sequence>
<dbReference type="SUPFAM" id="SSF53098">
    <property type="entry name" value="Ribonuclease H-like"/>
    <property type="match status" value="1"/>
</dbReference>
<dbReference type="AlphaFoldDB" id="A0AAW2WC23"/>
<protein>
    <recommendedName>
        <fullName evidence="2">Integrase catalytic domain-containing protein</fullName>
    </recommendedName>
</protein>
<comment type="caution">
    <text evidence="1">The sequence shown here is derived from an EMBL/GenBank/DDBJ whole genome shotgun (WGS) entry which is preliminary data.</text>
</comment>
<accession>A0AAW2WC23</accession>
<evidence type="ECO:0000313" key="1">
    <source>
        <dbReference type="EMBL" id="KAL0439163.1"/>
    </source>
</evidence>
<evidence type="ECO:0008006" key="2">
    <source>
        <dbReference type="Google" id="ProtNLM"/>
    </source>
</evidence>
<reference evidence="1" key="2">
    <citation type="journal article" date="2024" name="Plant">
        <title>Genomic evolution and insights into agronomic trait innovations of Sesamum species.</title>
        <authorList>
            <person name="Miao H."/>
            <person name="Wang L."/>
            <person name="Qu L."/>
            <person name="Liu H."/>
            <person name="Sun Y."/>
            <person name="Le M."/>
            <person name="Wang Q."/>
            <person name="Wei S."/>
            <person name="Zheng Y."/>
            <person name="Lin W."/>
            <person name="Duan Y."/>
            <person name="Cao H."/>
            <person name="Xiong S."/>
            <person name="Wang X."/>
            <person name="Wei L."/>
            <person name="Li C."/>
            <person name="Ma Q."/>
            <person name="Ju M."/>
            <person name="Zhao R."/>
            <person name="Li G."/>
            <person name="Mu C."/>
            <person name="Tian Q."/>
            <person name="Mei H."/>
            <person name="Zhang T."/>
            <person name="Gao T."/>
            <person name="Zhang H."/>
        </authorList>
    </citation>
    <scope>NUCLEOTIDE SEQUENCE</scope>
    <source>
        <strain evidence="1">KEN1</strain>
    </source>
</reference>
<dbReference type="EMBL" id="JACGWN010000008">
    <property type="protein sequence ID" value="KAL0439163.1"/>
    <property type="molecule type" value="Genomic_DNA"/>
</dbReference>
<reference evidence="1" key="1">
    <citation type="submission" date="2020-06" db="EMBL/GenBank/DDBJ databases">
        <authorList>
            <person name="Li T."/>
            <person name="Hu X."/>
            <person name="Zhang T."/>
            <person name="Song X."/>
            <person name="Zhang H."/>
            <person name="Dai N."/>
            <person name="Sheng W."/>
            <person name="Hou X."/>
            <person name="Wei L."/>
        </authorList>
    </citation>
    <scope>NUCLEOTIDE SEQUENCE</scope>
    <source>
        <strain evidence="1">KEN1</strain>
        <tissue evidence="1">Leaf</tissue>
    </source>
</reference>
<name>A0AAW2WC23_9LAMI</name>
<dbReference type="InterPro" id="IPR012337">
    <property type="entry name" value="RNaseH-like_sf"/>
</dbReference>
<dbReference type="InterPro" id="IPR036397">
    <property type="entry name" value="RNaseH_sf"/>
</dbReference>
<dbReference type="Gene3D" id="3.30.420.10">
    <property type="entry name" value="Ribonuclease H-like superfamily/Ribonuclease H"/>
    <property type="match status" value="1"/>
</dbReference>
<organism evidence="1">
    <name type="scientific">Sesamum latifolium</name>
    <dbReference type="NCBI Taxonomy" id="2727402"/>
    <lineage>
        <taxon>Eukaryota</taxon>
        <taxon>Viridiplantae</taxon>
        <taxon>Streptophyta</taxon>
        <taxon>Embryophyta</taxon>
        <taxon>Tracheophyta</taxon>
        <taxon>Spermatophyta</taxon>
        <taxon>Magnoliopsida</taxon>
        <taxon>eudicotyledons</taxon>
        <taxon>Gunneridae</taxon>
        <taxon>Pentapetalae</taxon>
        <taxon>asterids</taxon>
        <taxon>lamiids</taxon>
        <taxon>Lamiales</taxon>
        <taxon>Pedaliaceae</taxon>
        <taxon>Sesamum</taxon>
    </lineage>
</organism>
<dbReference type="GO" id="GO:0003676">
    <property type="term" value="F:nucleic acid binding"/>
    <property type="evidence" value="ECO:0007669"/>
    <property type="project" value="InterPro"/>
</dbReference>
<gene>
    <name evidence="1" type="ORF">Slati_2399300</name>
</gene>